<gene>
    <name evidence="1" type="ORF">SE37_14125</name>
</gene>
<dbReference type="AlphaFoldDB" id="A0A0C1TS46"/>
<reference evidence="1 2" key="1">
    <citation type="submission" date="2015-01" db="EMBL/GenBank/DDBJ databases">
        <title>Genome sequence of the anaerobic bacterium Geobacter soli GSS01, a dissimilatory Fe(III) reducer from soil.</title>
        <authorList>
            <person name="Yang G."/>
            <person name="Zhou S."/>
        </authorList>
    </citation>
    <scope>NUCLEOTIDE SEQUENCE [LARGE SCALE GENOMIC DNA]</scope>
    <source>
        <strain evidence="1 2">GSS01</strain>
    </source>
</reference>
<proteinExistence type="predicted"/>
<dbReference type="EMBL" id="JXBL01000001">
    <property type="protein sequence ID" value="KIE43684.1"/>
    <property type="molecule type" value="Genomic_DNA"/>
</dbReference>
<accession>A0A0C1TS46</accession>
<evidence type="ECO:0000313" key="1">
    <source>
        <dbReference type="EMBL" id="KIE43684.1"/>
    </source>
</evidence>
<protein>
    <submittedName>
        <fullName evidence="1">Uncharacterized protein</fullName>
    </submittedName>
</protein>
<comment type="caution">
    <text evidence="1">The sequence shown here is derived from an EMBL/GenBank/DDBJ whole genome shotgun (WGS) entry which is preliminary data.</text>
</comment>
<dbReference type="RefSeq" id="WP_039647384.1">
    <property type="nucleotide sequence ID" value="NZ_JXBL01000001.1"/>
</dbReference>
<organism evidence="1 2">
    <name type="scientific">Geobacter soli</name>
    <dbReference type="NCBI Taxonomy" id="1510391"/>
    <lineage>
        <taxon>Bacteria</taxon>
        <taxon>Pseudomonadati</taxon>
        <taxon>Thermodesulfobacteriota</taxon>
        <taxon>Desulfuromonadia</taxon>
        <taxon>Geobacterales</taxon>
        <taxon>Geobacteraceae</taxon>
        <taxon>Geobacter</taxon>
    </lineage>
</organism>
<sequence>MTMIDNPDQARRLARAIISDIAIYNREKVEQGIKNDTIFDLLAEEIEEGRQHFASRVAPELAGTGIFDLALVDVLIKRAGKIESAIW</sequence>
<keyword evidence="2" id="KW-1185">Reference proteome</keyword>
<evidence type="ECO:0000313" key="2">
    <source>
        <dbReference type="Proteomes" id="UP000031433"/>
    </source>
</evidence>
<name>A0A0C1TS46_9BACT</name>
<dbReference type="Proteomes" id="UP000031433">
    <property type="component" value="Unassembled WGS sequence"/>
</dbReference>